<dbReference type="Pfam" id="PF12671">
    <property type="entry name" value="Amidase_6"/>
    <property type="match status" value="1"/>
</dbReference>
<sequence>MGTHIIFQSIVEGKYILEKRSSRIKRSTRRKRIAWISAAAVLLLSASLAYAGFNSVEEPSTPPSADAEKAGAEVKAEPALEELAKATDEELVNQIHYYDEISLSKEEIQRSHPTATKIVNQKAKQQNVKPDLDNPRYRELAMEAGLELEGKTPKEQKDLADFVKKVDKYHNKELNKRIKELEKKAKKEGLTEKERAELISLLPIKNPGPALKPEPKKEAEKKPSTPSKEPVKTPGKEEPADKQKGDQPKDGVKENPQGEKGTQPGEDKQKDTGRDEPRDEGQQDDGDGNQDGNGQEGNEDGQTGSEDEQSGSDEGQNGSDDGQGGNEDGQGEDSEQPEPNQPPLKKEANGYDRAKAVEYAYKWWNKRNNEEYGFYSRERGGCYDCWYDCTNFVSQVIKNGGIKERVGRYDWYDYWFYNDDRPALTWSLAHSFYLHMKEVRKAQNGTRPSNLQVGDIISVDFEGDGSINHSVVITKIQNGQIYATYHSSDNKDKNITDWLRYYKVYAWKMETVKNNYR</sequence>
<feature type="transmembrane region" description="Helical" evidence="2">
    <location>
        <begin position="33"/>
        <end position="53"/>
    </location>
</feature>
<dbReference type="InterPro" id="IPR024301">
    <property type="entry name" value="Amidase_6"/>
</dbReference>
<evidence type="ECO:0000256" key="2">
    <source>
        <dbReference type="SAM" id="Phobius"/>
    </source>
</evidence>
<reference evidence="4 5" key="1">
    <citation type="submission" date="2016-10" db="EMBL/GenBank/DDBJ databases">
        <authorList>
            <person name="de Groot N.N."/>
        </authorList>
    </citation>
    <scope>NUCLEOTIDE SEQUENCE [LARGE SCALE GENOMIC DNA]</scope>
    <source>
        <strain evidence="4 5">DSM 44945</strain>
    </source>
</reference>
<feature type="region of interest" description="Disordered" evidence="1">
    <location>
        <begin position="183"/>
        <end position="351"/>
    </location>
</feature>
<feature type="compositionally biased region" description="Basic and acidic residues" evidence="1">
    <location>
        <begin position="213"/>
        <end position="257"/>
    </location>
</feature>
<dbReference type="EMBL" id="FOOK01000003">
    <property type="protein sequence ID" value="SFF71874.1"/>
    <property type="molecule type" value="Genomic_DNA"/>
</dbReference>
<feature type="domain" description="Putative amidase" evidence="3">
    <location>
        <begin position="351"/>
        <end position="496"/>
    </location>
</feature>
<proteinExistence type="predicted"/>
<keyword evidence="2" id="KW-0472">Membrane</keyword>
<evidence type="ECO:0000313" key="5">
    <source>
        <dbReference type="Proteomes" id="UP000198661"/>
    </source>
</evidence>
<feature type="compositionally biased region" description="Basic and acidic residues" evidence="1">
    <location>
        <begin position="265"/>
        <end position="281"/>
    </location>
</feature>
<accession>A0A1I2KXX8</accession>
<evidence type="ECO:0000313" key="4">
    <source>
        <dbReference type="EMBL" id="SFF71874.1"/>
    </source>
</evidence>
<evidence type="ECO:0000256" key="1">
    <source>
        <dbReference type="SAM" id="MobiDB-lite"/>
    </source>
</evidence>
<dbReference type="PANTHER" id="PTHR40032:SF1">
    <property type="entry name" value="EXPORTED PROTEIN"/>
    <property type="match status" value="1"/>
</dbReference>
<dbReference type="Proteomes" id="UP000198661">
    <property type="component" value="Unassembled WGS sequence"/>
</dbReference>
<dbReference type="Gene3D" id="3.90.1720.10">
    <property type="entry name" value="endopeptidase domain like (from Nostoc punctiforme)"/>
    <property type="match status" value="1"/>
</dbReference>
<protein>
    <submittedName>
        <fullName evidence="4">Putative amidase domain-containing protein</fullName>
    </submittedName>
</protein>
<gene>
    <name evidence="4" type="ORF">SAMN04488025_103147</name>
</gene>
<evidence type="ECO:0000259" key="3">
    <source>
        <dbReference type="Pfam" id="PF12671"/>
    </source>
</evidence>
<name>A0A1I2KXX8_9BACL</name>
<dbReference type="AlphaFoldDB" id="A0A1I2KXX8"/>
<keyword evidence="5" id="KW-1185">Reference proteome</keyword>
<organism evidence="4 5">
    <name type="scientific">Planifilum fulgidum</name>
    <dbReference type="NCBI Taxonomy" id="201973"/>
    <lineage>
        <taxon>Bacteria</taxon>
        <taxon>Bacillati</taxon>
        <taxon>Bacillota</taxon>
        <taxon>Bacilli</taxon>
        <taxon>Bacillales</taxon>
        <taxon>Thermoactinomycetaceae</taxon>
        <taxon>Planifilum</taxon>
    </lineage>
</organism>
<keyword evidence="2" id="KW-0812">Transmembrane</keyword>
<feature type="compositionally biased region" description="Basic and acidic residues" evidence="1">
    <location>
        <begin position="183"/>
        <end position="197"/>
    </location>
</feature>
<dbReference type="STRING" id="201973.SAMN04488025_103147"/>
<dbReference type="OrthoDB" id="9812429at2"/>
<dbReference type="PANTHER" id="PTHR40032">
    <property type="entry name" value="EXPORTED PROTEIN-RELATED"/>
    <property type="match status" value="1"/>
</dbReference>
<keyword evidence="2" id="KW-1133">Transmembrane helix</keyword>